<dbReference type="PROSITE" id="PS00134">
    <property type="entry name" value="TRYPSIN_HIS"/>
    <property type="match status" value="1"/>
</dbReference>
<dbReference type="Gene3D" id="2.40.10.10">
    <property type="entry name" value="Trypsin-like serine proteases"/>
    <property type="match status" value="2"/>
</dbReference>
<evidence type="ECO:0000256" key="11">
    <source>
        <dbReference type="ARBA" id="ARBA00022801"/>
    </source>
</evidence>
<dbReference type="InterPro" id="IPR001314">
    <property type="entry name" value="Peptidase_S1A"/>
</dbReference>
<evidence type="ECO:0000256" key="15">
    <source>
        <dbReference type="ARBA" id="ARBA00023180"/>
    </source>
</evidence>
<dbReference type="GO" id="GO:0009986">
    <property type="term" value="C:cell surface"/>
    <property type="evidence" value="ECO:0007669"/>
    <property type="project" value="UniProtKB-SubCell"/>
</dbReference>
<evidence type="ECO:0000259" key="21">
    <source>
        <dbReference type="PROSITE" id="PS50240"/>
    </source>
</evidence>
<feature type="active site" description="Charge relay system" evidence="17">
    <location>
        <position position="691"/>
    </location>
</feature>
<dbReference type="SUPFAM" id="SSF57535">
    <property type="entry name" value="Complement control module/SCR domain"/>
    <property type="match status" value="3"/>
</dbReference>
<evidence type="ECO:0000256" key="14">
    <source>
        <dbReference type="ARBA" id="ARBA00023157"/>
    </source>
</evidence>
<keyword evidence="6" id="KW-0399">Innate immunity</keyword>
<dbReference type="SMART" id="SM00020">
    <property type="entry name" value="Tryp_SPc"/>
    <property type="match status" value="1"/>
</dbReference>
<dbReference type="PROSITE" id="PS50240">
    <property type="entry name" value="TRYPSIN_DOM"/>
    <property type="match status" value="1"/>
</dbReference>
<dbReference type="SUPFAM" id="SSF50494">
    <property type="entry name" value="Trypsin-like serine proteases"/>
    <property type="match status" value="1"/>
</dbReference>
<evidence type="ECO:0000256" key="17">
    <source>
        <dbReference type="PIRSR" id="PIRSR001154-1"/>
    </source>
</evidence>
<keyword evidence="5" id="KW-0964">Secreted</keyword>
<evidence type="ECO:0000256" key="6">
    <source>
        <dbReference type="ARBA" id="ARBA00022588"/>
    </source>
</evidence>
<dbReference type="PRINTS" id="PR00453">
    <property type="entry name" value="VWFADOMAIN"/>
</dbReference>
<evidence type="ECO:0000256" key="7">
    <source>
        <dbReference type="ARBA" id="ARBA00022659"/>
    </source>
</evidence>
<dbReference type="GO" id="GO:0009617">
    <property type="term" value="P:response to bacterium"/>
    <property type="evidence" value="ECO:0007669"/>
    <property type="project" value="TreeGrafter"/>
</dbReference>
<dbReference type="PROSITE" id="PS50234">
    <property type="entry name" value="VWFA"/>
    <property type="match status" value="1"/>
</dbReference>
<sequence length="753" mass="84050">MKLYGFLIFCLAFLAGVQGDDDQEENITCDPNIHIIGGKLTKSNGNALDSVLKFQCPESTYPFPVSHTKCMRSGHWFRPYHRRHKPACKEFRCPMPVLEGGMFRPLNISYAIGETVTFECYDGYMLQGSVSRTCMKNGRWNGTMTSCNSGSQYCPHPGIPAGGRKSGSIYMIGSKVEYACNDGLVLVGSNIRQCLESREWSGREPSCQHKSSFDTPGDVASAFTASFTSMLGLTQTGEGKQPASTARRIILAKDTPLHIYILLDASESVGEANFEKAKNVIQNLIDKIASFDVRPKFGVVSYASEPITISSINDKETANADEVIYQLENAEEAKYGVHADKRGTNIHAAFKKVMEMMVLSKIIYKDSWEEIRFVTILFTDGKSNMGGDPRTAVREIKDFVIAQNKSLIDYLDMYSFGVSDDANMLELNALSSQKHGEKHCFIVKNTLDLIKAFDEILDLTQIGDLCGVADEDSEESFRKRHPWHVVMEIPGIGSCSGAIVSPGWVLTAAHCLKDVQTKLDVEKITVQVGNNFRLNRVEEVYPHPQYNLSGLLDEKISQFYDYDAALLKLKNRINFSETSSRSICLPCTRETTRAIRKPFPGTSCRDHDRELLPKTMPVPAIFVKRDKGRSESEAAVKIKTSDALRDACEANALHAEEYKHVTDVRKVVTDRFLCTGGQEPTAEEVSCKGDSGGALYVEKKRRFIQVGVVSWGVINVCDTVNPDKKHARDFHLNLFKVLPWLKERLGKIMTFID</sequence>
<protein>
    <recommendedName>
        <fullName evidence="16">C3/C5 convertase</fullName>
    </recommendedName>
</protein>
<evidence type="ECO:0000256" key="12">
    <source>
        <dbReference type="ARBA" id="ARBA00022825"/>
    </source>
</evidence>
<keyword evidence="14 18" id="KW-1015">Disulfide bond</keyword>
<feature type="chain" id="PRO_5004218634" description="C3/C5 convertase" evidence="19">
    <location>
        <begin position="20"/>
        <end position="753"/>
    </location>
</feature>
<dbReference type="GO" id="GO:0045087">
    <property type="term" value="P:innate immune response"/>
    <property type="evidence" value="ECO:0007669"/>
    <property type="project" value="UniProtKB-KW"/>
</dbReference>
<feature type="domain" description="Peptidase S1" evidence="21">
    <location>
        <begin position="465"/>
        <end position="746"/>
    </location>
</feature>
<dbReference type="EMBL" id="DQ005639">
    <property type="protein sequence ID" value="AAY55950.1"/>
    <property type="molecule type" value="mRNA"/>
</dbReference>
<evidence type="ECO:0000256" key="4">
    <source>
        <dbReference type="ARBA" id="ARBA00004613"/>
    </source>
</evidence>
<comment type="cofactor">
    <cofactor evidence="1">
        <name>Mn(2+)</name>
        <dbReference type="ChEBI" id="CHEBI:29035"/>
    </cofactor>
</comment>
<keyword evidence="15" id="KW-0325">Glycoprotein</keyword>
<dbReference type="PIRSF" id="PIRSF001154">
    <property type="entry name" value="Compl_C2_B"/>
    <property type="match status" value="1"/>
</dbReference>
<dbReference type="GO" id="GO:0006956">
    <property type="term" value="P:complement activation"/>
    <property type="evidence" value="ECO:0007669"/>
    <property type="project" value="InterPro"/>
</dbReference>
<keyword evidence="10" id="KW-0677">Repeat</keyword>
<dbReference type="CDD" id="cd00190">
    <property type="entry name" value="Tryp_SPc"/>
    <property type="match status" value="1"/>
</dbReference>
<dbReference type="InterPro" id="IPR035976">
    <property type="entry name" value="Sushi/SCR/CCP_sf"/>
</dbReference>
<evidence type="ECO:0000256" key="19">
    <source>
        <dbReference type="SAM" id="SignalP"/>
    </source>
</evidence>
<evidence type="ECO:0000256" key="5">
    <source>
        <dbReference type="ARBA" id="ARBA00022525"/>
    </source>
</evidence>
<feature type="domain" description="Sushi" evidence="22">
    <location>
        <begin position="152"/>
        <end position="209"/>
    </location>
</feature>
<dbReference type="Pfam" id="PF00084">
    <property type="entry name" value="Sushi"/>
    <property type="match status" value="2"/>
</dbReference>
<feature type="active site" description="Charge relay system" evidence="17">
    <location>
        <position position="563"/>
    </location>
</feature>
<name>Q2Y2P2_GINCI</name>
<evidence type="ECO:0000259" key="20">
    <source>
        <dbReference type="PROSITE" id="PS50234"/>
    </source>
</evidence>
<evidence type="ECO:0000256" key="1">
    <source>
        <dbReference type="ARBA" id="ARBA00001936"/>
    </source>
</evidence>
<proteinExistence type="evidence at transcript level"/>
<feature type="disulfide bond" evidence="18">
    <location>
        <begin position="180"/>
        <end position="207"/>
    </location>
</feature>
<dbReference type="CDD" id="cd00033">
    <property type="entry name" value="CCP"/>
    <property type="match status" value="2"/>
</dbReference>
<comment type="subcellular location">
    <subcellularLocation>
        <location evidence="3">Cell surface</location>
    </subcellularLocation>
    <subcellularLocation>
        <location evidence="4">Secreted</location>
    </subcellularLocation>
</comment>
<accession>Q2Y2P2</accession>
<dbReference type="GO" id="GO:0006508">
    <property type="term" value="P:proteolysis"/>
    <property type="evidence" value="ECO:0007669"/>
    <property type="project" value="UniProtKB-KW"/>
</dbReference>
<keyword evidence="13" id="KW-0391">Immunity</keyword>
<dbReference type="InterPro" id="IPR000436">
    <property type="entry name" value="Sushi_SCR_CCP_dom"/>
</dbReference>
<keyword evidence="7 18" id="KW-0768">Sushi</keyword>
<dbReference type="InterPro" id="IPR011360">
    <property type="entry name" value="Compl_C2_B"/>
</dbReference>
<evidence type="ECO:0000259" key="22">
    <source>
        <dbReference type="PROSITE" id="PS50923"/>
    </source>
</evidence>
<evidence type="ECO:0000256" key="13">
    <source>
        <dbReference type="ARBA" id="ARBA00022859"/>
    </source>
</evidence>
<keyword evidence="9 19" id="KW-0732">Signal</keyword>
<dbReference type="MEROPS" id="S01.196"/>
<dbReference type="InterPro" id="IPR036465">
    <property type="entry name" value="vWFA_dom_sf"/>
</dbReference>
<dbReference type="GO" id="GO:0070062">
    <property type="term" value="C:extracellular exosome"/>
    <property type="evidence" value="ECO:0007669"/>
    <property type="project" value="TreeGrafter"/>
</dbReference>
<feature type="signal peptide" evidence="19">
    <location>
        <begin position="1"/>
        <end position="19"/>
    </location>
</feature>
<dbReference type="Pfam" id="PF00092">
    <property type="entry name" value="VWA"/>
    <property type="match status" value="1"/>
</dbReference>
<keyword evidence="11" id="KW-0378">Hydrolase</keyword>
<evidence type="ECO:0000256" key="10">
    <source>
        <dbReference type="ARBA" id="ARBA00022737"/>
    </source>
</evidence>
<evidence type="ECO:0000256" key="18">
    <source>
        <dbReference type="PROSITE-ProRule" id="PRU00302"/>
    </source>
</evidence>
<evidence type="ECO:0000256" key="3">
    <source>
        <dbReference type="ARBA" id="ARBA00004241"/>
    </source>
</evidence>
<dbReference type="SUPFAM" id="SSF53300">
    <property type="entry name" value="vWA-like"/>
    <property type="match status" value="1"/>
</dbReference>
<evidence type="ECO:0000256" key="8">
    <source>
        <dbReference type="ARBA" id="ARBA00022670"/>
    </source>
</evidence>
<dbReference type="GO" id="GO:0004252">
    <property type="term" value="F:serine-type endopeptidase activity"/>
    <property type="evidence" value="ECO:0007669"/>
    <property type="project" value="InterPro"/>
</dbReference>
<dbReference type="PRINTS" id="PR00722">
    <property type="entry name" value="CHYMOTRYPSIN"/>
</dbReference>
<evidence type="ECO:0000256" key="2">
    <source>
        <dbReference type="ARBA" id="ARBA00001946"/>
    </source>
</evidence>
<dbReference type="Gene3D" id="3.40.50.410">
    <property type="entry name" value="von Willebrand factor, type A domain"/>
    <property type="match status" value="1"/>
</dbReference>
<keyword evidence="12" id="KW-0720">Serine protease</keyword>
<dbReference type="SMART" id="SM00327">
    <property type="entry name" value="VWA"/>
    <property type="match status" value="1"/>
</dbReference>
<feature type="domain" description="Sushi" evidence="22">
    <location>
        <begin position="91"/>
        <end position="149"/>
    </location>
</feature>
<evidence type="ECO:0000313" key="23">
    <source>
        <dbReference type="EMBL" id="AAY55950.1"/>
    </source>
</evidence>
<dbReference type="InterPro" id="IPR009003">
    <property type="entry name" value="Peptidase_S1_PA"/>
</dbReference>
<dbReference type="InterPro" id="IPR018114">
    <property type="entry name" value="TRYPSIN_HIS"/>
</dbReference>
<dbReference type="AlphaFoldDB" id="Q2Y2P2"/>
<comment type="caution">
    <text evidence="18">Lacks conserved residue(s) required for the propagation of feature annotation.</text>
</comment>
<dbReference type="Pfam" id="PF00089">
    <property type="entry name" value="Trypsin"/>
    <property type="match status" value="2"/>
</dbReference>
<dbReference type="InterPro" id="IPR002035">
    <property type="entry name" value="VWF_A"/>
</dbReference>
<feature type="disulfide bond" evidence="18">
    <location>
        <begin position="120"/>
        <end position="147"/>
    </location>
</feature>
<dbReference type="PANTHER" id="PTHR46393:SF7">
    <property type="entry name" value="COMPLEMENT C2"/>
    <property type="match status" value="1"/>
</dbReference>
<feature type="domain" description="VWFA" evidence="20">
    <location>
        <begin position="258"/>
        <end position="456"/>
    </location>
</feature>
<reference evidence="23" key="1">
    <citation type="journal article" date="2007" name="Dev. Comp. Immunol.">
        <title>Molecular cloning, structural analysis and expression of complement component Bf/C2 genes in the nurse shark, Ginglymostoma cirratum.</title>
        <authorList>
            <person name="Shin D.H."/>
            <person name="Webb B."/>
            <person name="Nakao M."/>
            <person name="Smith S.L."/>
        </authorList>
    </citation>
    <scope>NUCLEOTIDE SEQUENCE</scope>
    <source>
        <tissue evidence="23">Liver</tissue>
    </source>
</reference>
<dbReference type="PROSITE" id="PS50923">
    <property type="entry name" value="SUSHI"/>
    <property type="match status" value="2"/>
</dbReference>
<keyword evidence="8" id="KW-0645">Protease</keyword>
<evidence type="ECO:0000256" key="9">
    <source>
        <dbReference type="ARBA" id="ARBA00022729"/>
    </source>
</evidence>
<dbReference type="InterPro" id="IPR001254">
    <property type="entry name" value="Trypsin_dom"/>
</dbReference>
<comment type="cofactor">
    <cofactor evidence="2">
        <name>Mg(2+)</name>
        <dbReference type="ChEBI" id="CHEBI:18420"/>
    </cofactor>
</comment>
<dbReference type="SMART" id="SM00032">
    <property type="entry name" value="CCP"/>
    <property type="match status" value="3"/>
</dbReference>
<dbReference type="PANTHER" id="PTHR46393">
    <property type="entry name" value="SUSHI DOMAIN-CONTAINING PROTEIN"/>
    <property type="match status" value="1"/>
</dbReference>
<dbReference type="InterPro" id="IPR043504">
    <property type="entry name" value="Peptidase_S1_PA_chymotrypsin"/>
</dbReference>
<evidence type="ECO:0000256" key="16">
    <source>
        <dbReference type="ARBA" id="ARBA00029636"/>
    </source>
</evidence>
<dbReference type="Gene3D" id="2.10.70.10">
    <property type="entry name" value="Complement Module, domain 1"/>
    <property type="match status" value="3"/>
</dbReference>
<feature type="active site" description="Charge relay system" evidence="17">
    <location>
        <position position="510"/>
    </location>
</feature>
<organism evidence="23">
    <name type="scientific">Ginglymostoma cirratum</name>
    <name type="common">Nurse shark</name>
    <name type="synonym">Squalus cirratus</name>
    <dbReference type="NCBI Taxonomy" id="7801"/>
    <lineage>
        <taxon>Eukaryota</taxon>
        <taxon>Metazoa</taxon>
        <taxon>Chordata</taxon>
        <taxon>Craniata</taxon>
        <taxon>Vertebrata</taxon>
        <taxon>Chondrichthyes</taxon>
        <taxon>Elasmobranchii</taxon>
        <taxon>Galeomorphii</taxon>
        <taxon>Galeoidea</taxon>
        <taxon>Orectolobiformes</taxon>
        <taxon>Ginglymostomatidae</taxon>
        <taxon>Ginglymostoma</taxon>
    </lineage>
</organism>